<evidence type="ECO:0000313" key="8">
    <source>
        <dbReference type="Proteomes" id="UP000187251"/>
    </source>
</evidence>
<feature type="domain" description="Nitroreductase" evidence="6">
    <location>
        <begin position="18"/>
        <end position="207"/>
    </location>
</feature>
<dbReference type="SUPFAM" id="SSF55469">
    <property type="entry name" value="FMN-dependent nitroreductase-like"/>
    <property type="match status" value="1"/>
</dbReference>
<comment type="caution">
    <text evidence="7">The sequence shown here is derived from an EMBL/GenBank/DDBJ whole genome shotgun (WGS) entry which is preliminary data.</text>
</comment>
<comment type="cofactor">
    <cofactor evidence="1">
        <name>FMN</name>
        <dbReference type="ChEBI" id="CHEBI:58210"/>
    </cofactor>
</comment>
<evidence type="ECO:0000256" key="5">
    <source>
        <dbReference type="ARBA" id="ARBA00023002"/>
    </source>
</evidence>
<keyword evidence="3" id="KW-0285">Flavoprotein</keyword>
<accession>A0A1R1JQL7</accession>
<evidence type="ECO:0000256" key="4">
    <source>
        <dbReference type="ARBA" id="ARBA00022643"/>
    </source>
</evidence>
<dbReference type="RefSeq" id="WP_016452524.1">
    <property type="nucleotide sequence ID" value="NZ_CP066291.1"/>
</dbReference>
<reference evidence="7 8" key="1">
    <citation type="submission" date="2016-09" db="EMBL/GenBank/DDBJ databases">
        <title>Phylogenomics of Achromobacter.</title>
        <authorList>
            <person name="Jeukens J."/>
            <person name="Freschi L."/>
            <person name="Vincent A.T."/>
            <person name="Emond-Rheault J.-G."/>
            <person name="Kukavica-Ibrulj I."/>
            <person name="Charette S.J."/>
            <person name="Levesque R.C."/>
        </authorList>
    </citation>
    <scope>NUCLEOTIDE SEQUENCE [LARGE SCALE GENOMIC DNA]</scope>
    <source>
        <strain evidence="7 8">AUS488</strain>
    </source>
</reference>
<dbReference type="GO" id="GO:0016491">
    <property type="term" value="F:oxidoreductase activity"/>
    <property type="evidence" value="ECO:0007669"/>
    <property type="project" value="UniProtKB-KW"/>
</dbReference>
<dbReference type="EMBL" id="MJMN01000024">
    <property type="protein sequence ID" value="OMG83375.1"/>
    <property type="molecule type" value="Genomic_DNA"/>
</dbReference>
<keyword evidence="5" id="KW-0560">Oxidoreductase</keyword>
<evidence type="ECO:0000256" key="2">
    <source>
        <dbReference type="ARBA" id="ARBA00007118"/>
    </source>
</evidence>
<dbReference type="AlphaFoldDB" id="A0A0M7K7F3"/>
<evidence type="ECO:0000256" key="1">
    <source>
        <dbReference type="ARBA" id="ARBA00001917"/>
    </source>
</evidence>
<dbReference type="PANTHER" id="PTHR43673:SF2">
    <property type="entry name" value="NITROREDUCTASE"/>
    <property type="match status" value="1"/>
</dbReference>
<dbReference type="PANTHER" id="PTHR43673">
    <property type="entry name" value="NAD(P)H NITROREDUCTASE YDGI-RELATED"/>
    <property type="match status" value="1"/>
</dbReference>
<organism evidence="7 8">
    <name type="scientific">Alcaligenes xylosoxydans xylosoxydans</name>
    <name type="common">Achromobacter xylosoxidans</name>
    <dbReference type="NCBI Taxonomy" id="85698"/>
    <lineage>
        <taxon>Bacteria</taxon>
        <taxon>Pseudomonadati</taxon>
        <taxon>Pseudomonadota</taxon>
        <taxon>Betaproteobacteria</taxon>
        <taxon>Burkholderiales</taxon>
        <taxon>Alcaligenaceae</taxon>
        <taxon>Achromobacter</taxon>
    </lineage>
</organism>
<dbReference type="CDD" id="cd02136">
    <property type="entry name" value="PnbA_NfnB-like"/>
    <property type="match status" value="1"/>
</dbReference>
<sequence>MSVCAVPLRNMLIDAVMRERRSVRAFLPTPVSQEAVAQILSVAASAPSGTNTQPWHVIAVAGEARKRLCDRVLHAFHHEEGEHQSEYDIYPAEFFEPYLTRRRRCGFALYAAVGISKGDTDAMRAQHARNFAFFDAPVGLIFTLDRRMVQSSWVDYGMFLQNIMLAARARGLDTCSQMAWTLYPRLLAEALQIPDGQMVLCGMALGYADPAAVVNRVRTEREPVENFTRFSGF</sequence>
<name>A0A0M7K7F3_ALCXX</name>
<dbReference type="GeneID" id="75273028"/>
<evidence type="ECO:0000256" key="3">
    <source>
        <dbReference type="ARBA" id="ARBA00022630"/>
    </source>
</evidence>
<accession>A0A0M7K7F3</accession>
<dbReference type="OrthoDB" id="9773807at2"/>
<evidence type="ECO:0000313" key="7">
    <source>
        <dbReference type="EMBL" id="OMG83375.1"/>
    </source>
</evidence>
<gene>
    <name evidence="7" type="ORF">BIZ92_11695</name>
</gene>
<protein>
    <submittedName>
        <fullName evidence="7">Nitroreductase</fullName>
    </submittedName>
</protein>
<keyword evidence="4" id="KW-0288">FMN</keyword>
<evidence type="ECO:0000259" key="6">
    <source>
        <dbReference type="Pfam" id="PF00881"/>
    </source>
</evidence>
<comment type="similarity">
    <text evidence="2">Belongs to the nitroreductase family.</text>
</comment>
<proteinExistence type="inferred from homology"/>
<dbReference type="InterPro" id="IPR029479">
    <property type="entry name" value="Nitroreductase"/>
</dbReference>
<dbReference type="Proteomes" id="UP000187251">
    <property type="component" value="Unassembled WGS sequence"/>
</dbReference>
<dbReference type="Gene3D" id="3.40.109.10">
    <property type="entry name" value="NADH Oxidase"/>
    <property type="match status" value="1"/>
</dbReference>
<dbReference type="Pfam" id="PF00881">
    <property type="entry name" value="Nitroreductase"/>
    <property type="match status" value="1"/>
</dbReference>
<dbReference type="InterPro" id="IPR000415">
    <property type="entry name" value="Nitroreductase-like"/>
</dbReference>